<dbReference type="PROSITE" id="PS00624">
    <property type="entry name" value="GMC_OXRED_2"/>
    <property type="match status" value="1"/>
</dbReference>
<dbReference type="PANTHER" id="PTHR11552">
    <property type="entry name" value="GLUCOSE-METHANOL-CHOLINE GMC OXIDOREDUCTASE"/>
    <property type="match status" value="1"/>
</dbReference>
<sequence>MGSLSEVESFLSHKFTHIVIGGGTAGLVVAARLSEDPTITVGVLEAGPAAFDEPRINVPGRLGETLFTEYDWQFESVPQPGLHGRKIPFNRGKVLGGSSALNFMMWHRGNKEDYDSWEKLGNHGWGWDGILPFFKKSERFQLPDQAYQDRHNIHFDAESHGTDGPLHTIYATEYGASQKYWHATLGKLGVESNPNHLSGSNVGCFTALTGVNPKTQQRCYSAPAYYLPASHRDNLILLTDARARSVVLEKDAEGGESTAVGVCFVHRNQEYVVPISGEIIISAGSIQSPQLLELSGIGNPDVLKAAGIEVKLANPNVGENLQDHMMTAMVYELDPSIVTPETLRSDSGLAAAADEQYRTSKTGPRTAVGYSAAYLPFAHYTTKEELSRLAAMLPPTDLATTRRRDQILSERLSSPEQNGQIEFLFEVSNYSSYFPSEPGKKYGTMMQMLQYPFSTGNVHIPPSPSPESRATNSDDSPVINPQFCAGAGGQVDWMTMAAAQRFGHKICSTSPLADIIIKRVFPPLPGDNEDPSMEDFGSWVRDIVVGDWHPVGTCAMGGDEGIKGGVVDDRLRVYGIKGLRVCDASIMPLQIAAHLQATVYAIGEKGADMFKEDWRKERNGA</sequence>
<evidence type="ECO:0000313" key="12">
    <source>
        <dbReference type="Proteomes" id="UP000664521"/>
    </source>
</evidence>
<evidence type="ECO:0000259" key="9">
    <source>
        <dbReference type="PROSITE" id="PS00623"/>
    </source>
</evidence>
<dbReference type="GO" id="GO:0016614">
    <property type="term" value="F:oxidoreductase activity, acting on CH-OH group of donors"/>
    <property type="evidence" value="ECO:0007669"/>
    <property type="project" value="InterPro"/>
</dbReference>
<dbReference type="SUPFAM" id="SSF51905">
    <property type="entry name" value="FAD/NAD(P)-binding domain"/>
    <property type="match status" value="1"/>
</dbReference>
<dbReference type="Proteomes" id="UP000664521">
    <property type="component" value="Unassembled WGS sequence"/>
</dbReference>
<evidence type="ECO:0000256" key="1">
    <source>
        <dbReference type="ARBA" id="ARBA00001974"/>
    </source>
</evidence>
<organism evidence="11 12">
    <name type="scientific">Heterodermia speciosa</name>
    <dbReference type="NCBI Taxonomy" id="116794"/>
    <lineage>
        <taxon>Eukaryota</taxon>
        <taxon>Fungi</taxon>
        <taxon>Dikarya</taxon>
        <taxon>Ascomycota</taxon>
        <taxon>Pezizomycotina</taxon>
        <taxon>Lecanoromycetes</taxon>
        <taxon>OSLEUM clade</taxon>
        <taxon>Lecanoromycetidae</taxon>
        <taxon>Caliciales</taxon>
        <taxon>Physciaceae</taxon>
        <taxon>Heterodermia</taxon>
    </lineage>
</organism>
<dbReference type="Pfam" id="PF05199">
    <property type="entry name" value="GMC_oxred_C"/>
    <property type="match status" value="1"/>
</dbReference>
<dbReference type="Pfam" id="PF00732">
    <property type="entry name" value="GMC_oxred_N"/>
    <property type="match status" value="1"/>
</dbReference>
<dbReference type="SUPFAM" id="SSF54373">
    <property type="entry name" value="FAD-linked reductases, C-terminal domain"/>
    <property type="match status" value="1"/>
</dbReference>
<feature type="binding site" evidence="7">
    <location>
        <position position="94"/>
    </location>
    <ligand>
        <name>FAD</name>
        <dbReference type="ChEBI" id="CHEBI:57692"/>
    </ligand>
</feature>
<proteinExistence type="inferred from homology"/>
<comment type="similarity">
    <text evidence="2 8">Belongs to the GMC oxidoreductase family.</text>
</comment>
<keyword evidence="4 7" id="KW-0274">FAD</keyword>
<dbReference type="PROSITE" id="PS00623">
    <property type="entry name" value="GMC_OXRED_1"/>
    <property type="match status" value="1"/>
</dbReference>
<evidence type="ECO:0000256" key="4">
    <source>
        <dbReference type="ARBA" id="ARBA00022827"/>
    </source>
</evidence>
<evidence type="ECO:0000256" key="6">
    <source>
        <dbReference type="PIRSR" id="PIRSR000137-1"/>
    </source>
</evidence>
<dbReference type="Gene3D" id="3.50.50.60">
    <property type="entry name" value="FAD/NAD(P)-binding domain"/>
    <property type="match status" value="1"/>
</dbReference>
<protein>
    <recommendedName>
        <fullName evidence="9 10">Glucose-methanol-choline oxidoreductase N-terminal domain-containing protein</fullName>
    </recommendedName>
</protein>
<evidence type="ECO:0000313" key="11">
    <source>
        <dbReference type="EMBL" id="CAF9935856.1"/>
    </source>
</evidence>
<keyword evidence="12" id="KW-1185">Reference proteome</keyword>
<evidence type="ECO:0000256" key="2">
    <source>
        <dbReference type="ARBA" id="ARBA00010790"/>
    </source>
</evidence>
<evidence type="ECO:0000256" key="3">
    <source>
        <dbReference type="ARBA" id="ARBA00022630"/>
    </source>
</evidence>
<accession>A0A8H3GA85</accession>
<reference evidence="11" key="1">
    <citation type="submission" date="2021-03" db="EMBL/GenBank/DDBJ databases">
        <authorList>
            <person name="Tagirdzhanova G."/>
        </authorList>
    </citation>
    <scope>NUCLEOTIDE SEQUENCE</scope>
</reference>
<comment type="caution">
    <text evidence="11">The sequence shown here is derived from an EMBL/GenBank/DDBJ whole genome shotgun (WGS) entry which is preliminary data.</text>
</comment>
<evidence type="ECO:0000256" key="8">
    <source>
        <dbReference type="RuleBase" id="RU003968"/>
    </source>
</evidence>
<gene>
    <name evidence="11" type="ORF">HETSPECPRED_009922</name>
</gene>
<keyword evidence="5" id="KW-0560">Oxidoreductase</keyword>
<dbReference type="GO" id="GO:0050660">
    <property type="term" value="F:flavin adenine dinucleotide binding"/>
    <property type="evidence" value="ECO:0007669"/>
    <property type="project" value="InterPro"/>
</dbReference>
<dbReference type="Gene3D" id="3.30.560.10">
    <property type="entry name" value="Glucose Oxidase, domain 3"/>
    <property type="match status" value="1"/>
</dbReference>
<dbReference type="InterPro" id="IPR007867">
    <property type="entry name" value="GMC_OxRtase_C"/>
</dbReference>
<comment type="cofactor">
    <cofactor evidence="1 7">
        <name>FAD</name>
        <dbReference type="ChEBI" id="CHEBI:57692"/>
    </cofactor>
</comment>
<dbReference type="PIRSF" id="PIRSF000137">
    <property type="entry name" value="Alcohol_oxidase"/>
    <property type="match status" value="1"/>
</dbReference>
<dbReference type="EMBL" id="CAJPDS010000086">
    <property type="protein sequence ID" value="CAF9935856.1"/>
    <property type="molecule type" value="Genomic_DNA"/>
</dbReference>
<feature type="binding site" evidence="7">
    <location>
        <begin position="548"/>
        <end position="549"/>
    </location>
    <ligand>
        <name>FAD</name>
        <dbReference type="ChEBI" id="CHEBI:57692"/>
    </ligand>
</feature>
<name>A0A8H3GA85_9LECA</name>
<evidence type="ECO:0000256" key="5">
    <source>
        <dbReference type="ARBA" id="ARBA00023002"/>
    </source>
</evidence>
<feature type="active site" description="Proton donor" evidence="6">
    <location>
        <position position="549"/>
    </location>
</feature>
<dbReference type="InterPro" id="IPR000172">
    <property type="entry name" value="GMC_OxRdtase_N"/>
</dbReference>
<dbReference type="PANTHER" id="PTHR11552:SF201">
    <property type="entry name" value="GLUCOSE-METHANOL-CHOLINE OXIDOREDUCTASE N-TERMINAL DOMAIN-CONTAINING PROTEIN"/>
    <property type="match status" value="1"/>
</dbReference>
<feature type="domain" description="Glucose-methanol-choline oxidoreductase N-terminal" evidence="9">
    <location>
        <begin position="92"/>
        <end position="115"/>
    </location>
</feature>
<dbReference type="OrthoDB" id="269227at2759"/>
<feature type="domain" description="Glucose-methanol-choline oxidoreductase N-terminal" evidence="10">
    <location>
        <begin position="284"/>
        <end position="298"/>
    </location>
</feature>
<evidence type="ECO:0000259" key="10">
    <source>
        <dbReference type="PROSITE" id="PS00624"/>
    </source>
</evidence>
<dbReference type="AlphaFoldDB" id="A0A8H3GA85"/>
<feature type="active site" description="Proton acceptor" evidence="6">
    <location>
        <position position="594"/>
    </location>
</feature>
<dbReference type="InterPro" id="IPR012132">
    <property type="entry name" value="GMC_OxRdtase"/>
</dbReference>
<keyword evidence="3 8" id="KW-0285">Flavoprotein</keyword>
<dbReference type="InterPro" id="IPR036188">
    <property type="entry name" value="FAD/NAD-bd_sf"/>
</dbReference>
<evidence type="ECO:0000256" key="7">
    <source>
        <dbReference type="PIRSR" id="PIRSR000137-2"/>
    </source>
</evidence>